<sequence>MPRKDFDFLTNWKMVERGLLRSRPCGDNSNNDFKRGWCFHHPRQEAKFRNSIVITFHPWIGVFFLVKKVFWALIYSPR</sequence>
<name>A0A369I567_9BACT</name>
<gene>
    <name evidence="2" type="ORF">DVG78_22265</name>
</gene>
<dbReference type="Proteomes" id="UP000253141">
    <property type="component" value="Unassembled WGS sequence"/>
</dbReference>
<reference evidence="2 3" key="1">
    <citation type="submission" date="2018-07" db="EMBL/GenBank/DDBJ databases">
        <title>Genome analysis of Runella aurantiaca.</title>
        <authorList>
            <person name="Yang X."/>
        </authorList>
    </citation>
    <scope>NUCLEOTIDE SEQUENCE [LARGE SCALE GENOMIC DNA]</scope>
    <source>
        <strain evidence="2 3">YX9</strain>
    </source>
</reference>
<protein>
    <submittedName>
        <fullName evidence="2">Uncharacterized protein</fullName>
    </submittedName>
</protein>
<feature type="transmembrane region" description="Helical" evidence="1">
    <location>
        <begin position="52"/>
        <end position="74"/>
    </location>
</feature>
<keyword evidence="1" id="KW-0812">Transmembrane</keyword>
<dbReference type="AlphaFoldDB" id="A0A369I567"/>
<keyword evidence="3" id="KW-1185">Reference proteome</keyword>
<dbReference type="EMBL" id="QPIW01000024">
    <property type="protein sequence ID" value="RDB03637.1"/>
    <property type="molecule type" value="Genomic_DNA"/>
</dbReference>
<proteinExistence type="predicted"/>
<evidence type="ECO:0000313" key="2">
    <source>
        <dbReference type="EMBL" id="RDB03637.1"/>
    </source>
</evidence>
<evidence type="ECO:0000313" key="3">
    <source>
        <dbReference type="Proteomes" id="UP000253141"/>
    </source>
</evidence>
<comment type="caution">
    <text evidence="2">The sequence shown here is derived from an EMBL/GenBank/DDBJ whole genome shotgun (WGS) entry which is preliminary data.</text>
</comment>
<accession>A0A369I567</accession>
<evidence type="ECO:0000256" key="1">
    <source>
        <dbReference type="SAM" id="Phobius"/>
    </source>
</evidence>
<keyword evidence="1" id="KW-0472">Membrane</keyword>
<organism evidence="2 3">
    <name type="scientific">Runella aurantiaca</name>
    <dbReference type="NCBI Taxonomy" id="2282308"/>
    <lineage>
        <taxon>Bacteria</taxon>
        <taxon>Pseudomonadati</taxon>
        <taxon>Bacteroidota</taxon>
        <taxon>Cytophagia</taxon>
        <taxon>Cytophagales</taxon>
        <taxon>Spirosomataceae</taxon>
        <taxon>Runella</taxon>
    </lineage>
</organism>
<keyword evidence="1" id="KW-1133">Transmembrane helix</keyword>